<organism evidence="1 2">
    <name type="scientific">Erwinia plantamica</name>
    <dbReference type="NCBI Taxonomy" id="3237104"/>
    <lineage>
        <taxon>Bacteria</taxon>
        <taxon>Pseudomonadati</taxon>
        <taxon>Pseudomonadota</taxon>
        <taxon>Gammaproteobacteria</taxon>
        <taxon>Enterobacterales</taxon>
        <taxon>Erwiniaceae</taxon>
        <taxon>Erwinia</taxon>
    </lineage>
</organism>
<dbReference type="InterPro" id="IPR057916">
    <property type="entry name" value="P22_gp7"/>
</dbReference>
<dbReference type="Proteomes" id="UP001605250">
    <property type="component" value="Unassembled WGS sequence"/>
</dbReference>
<comment type="caution">
    <text evidence="1">The sequence shown here is derived from an EMBL/GenBank/DDBJ whole genome shotgun (WGS) entry which is preliminary data.</text>
</comment>
<protein>
    <submittedName>
        <fullName evidence="1">DNA transfer protein</fullName>
    </submittedName>
</protein>
<dbReference type="Pfam" id="PF25688">
    <property type="entry name" value="P22_gp7"/>
    <property type="match status" value="1"/>
</dbReference>
<proteinExistence type="predicted"/>
<gene>
    <name evidence="1" type="ORF">AB3U87_11560</name>
</gene>
<name>A0ABW7CLB9_9GAMM</name>
<accession>A0ABW7CLB9</accession>
<dbReference type="RefSeq" id="WP_394149081.1">
    <property type="nucleotide sequence ID" value="NZ_JBGCUC010000009.1"/>
</dbReference>
<sequence length="229" mass="22768">MSGITKTIGRVIGGITGTSAAADAQVNAANKANAMQQQMYNDQVQRMTPYYDAGSTALEGLQNLVNNRSGTLADYYNSSEYSGLANQARYQQLAGAEATGGLGSTATSNALATIAPQLGQQYLNSQYNNLMGLTGVGMNAANTMNASGSNYANAYGNNMSQIGAAQAGKETAGFNSLMGLGGLALGAYGSGLFGGATTGALTSGTAGTVASGGLGGVGAMGLPVSYGAY</sequence>
<keyword evidence="2" id="KW-1185">Reference proteome</keyword>
<reference evidence="1 2" key="1">
    <citation type="submission" date="2024-07" db="EMBL/GenBank/DDBJ databases">
        <title>Novel bacterial strain Erwinia sp. OPT-41 promoting growth of various crops.</title>
        <authorList>
            <person name="Egorshina A."/>
            <person name="Lukyantsev M.A."/>
            <person name="Golubev S.N."/>
            <person name="Muratova A.Y."/>
            <person name="Bulygina E.A."/>
        </authorList>
    </citation>
    <scope>NUCLEOTIDE SEQUENCE [LARGE SCALE GENOMIC DNA]</scope>
    <source>
        <strain evidence="1 2">OPT-41</strain>
    </source>
</reference>
<evidence type="ECO:0000313" key="2">
    <source>
        <dbReference type="Proteomes" id="UP001605250"/>
    </source>
</evidence>
<dbReference type="EMBL" id="JBGCUC010000009">
    <property type="protein sequence ID" value="MFG6076994.1"/>
    <property type="molecule type" value="Genomic_DNA"/>
</dbReference>
<evidence type="ECO:0000313" key="1">
    <source>
        <dbReference type="EMBL" id="MFG6076994.1"/>
    </source>
</evidence>